<name>A0A8J5I662_ZINOF</name>
<feature type="domain" description="TOD1/MUCI70 glycosyltransferase-like" evidence="3">
    <location>
        <begin position="420"/>
        <end position="740"/>
    </location>
</feature>
<evidence type="ECO:0000256" key="2">
    <source>
        <dbReference type="SAM" id="Phobius"/>
    </source>
</evidence>
<dbReference type="InterPro" id="IPR006852">
    <property type="entry name" value="TOD1_MUCI70"/>
</dbReference>
<keyword evidence="2" id="KW-0472">Membrane</keyword>
<dbReference type="InterPro" id="IPR048354">
    <property type="entry name" value="TOD1_MUCI70_glycTrfase_dom"/>
</dbReference>
<feature type="compositionally biased region" description="Polar residues" evidence="1">
    <location>
        <begin position="764"/>
        <end position="776"/>
    </location>
</feature>
<feature type="region of interest" description="Disordered" evidence="1">
    <location>
        <begin position="65"/>
        <end position="86"/>
    </location>
</feature>
<keyword evidence="2" id="KW-1133">Transmembrane helix</keyword>
<evidence type="ECO:0000313" key="4">
    <source>
        <dbReference type="EMBL" id="KAG6538086.1"/>
    </source>
</evidence>
<proteinExistence type="predicted"/>
<reference evidence="4 5" key="1">
    <citation type="submission" date="2020-08" db="EMBL/GenBank/DDBJ databases">
        <title>Plant Genome Project.</title>
        <authorList>
            <person name="Zhang R.-G."/>
        </authorList>
    </citation>
    <scope>NUCLEOTIDE SEQUENCE [LARGE SCALE GENOMIC DNA]</scope>
    <source>
        <tissue evidence="4">Rhizome</tissue>
    </source>
</reference>
<dbReference type="EMBL" id="JACMSC010000001">
    <property type="protein sequence ID" value="KAG6538086.1"/>
    <property type="molecule type" value="Genomic_DNA"/>
</dbReference>
<keyword evidence="5" id="KW-1185">Reference proteome</keyword>
<dbReference type="AlphaFoldDB" id="A0A8J5I662"/>
<dbReference type="PANTHER" id="PTHR12956">
    <property type="entry name" value="ALKALINE CERAMIDASE-RELATED"/>
    <property type="match status" value="1"/>
</dbReference>
<accession>A0A8J5I662</accession>
<feature type="transmembrane region" description="Helical" evidence="2">
    <location>
        <begin position="198"/>
        <end position="217"/>
    </location>
</feature>
<dbReference type="Proteomes" id="UP000734854">
    <property type="component" value="Unassembled WGS sequence"/>
</dbReference>
<comment type="caution">
    <text evidence="4">The sequence shown here is derived from an EMBL/GenBank/DDBJ whole genome shotgun (WGS) entry which is preliminary data.</text>
</comment>
<dbReference type="PANTHER" id="PTHR12956:SF38">
    <property type="entry name" value="HEXOSYLTRANSFERASE MUCI70-RELATED"/>
    <property type="match status" value="1"/>
</dbReference>
<feature type="region of interest" description="Disordered" evidence="1">
    <location>
        <begin position="757"/>
        <end position="816"/>
    </location>
</feature>
<gene>
    <name evidence="4" type="ORF">ZIOFF_003189</name>
</gene>
<dbReference type="Pfam" id="PF04765">
    <property type="entry name" value="TOD1_MUCI70"/>
    <property type="match status" value="1"/>
</dbReference>
<organism evidence="4 5">
    <name type="scientific">Zingiber officinale</name>
    <name type="common">Ginger</name>
    <name type="synonym">Amomum zingiber</name>
    <dbReference type="NCBI Taxonomy" id="94328"/>
    <lineage>
        <taxon>Eukaryota</taxon>
        <taxon>Viridiplantae</taxon>
        <taxon>Streptophyta</taxon>
        <taxon>Embryophyta</taxon>
        <taxon>Tracheophyta</taxon>
        <taxon>Spermatophyta</taxon>
        <taxon>Magnoliopsida</taxon>
        <taxon>Liliopsida</taxon>
        <taxon>Zingiberales</taxon>
        <taxon>Zingiberaceae</taxon>
        <taxon>Zingiber</taxon>
    </lineage>
</organism>
<keyword evidence="2" id="KW-0812">Transmembrane</keyword>
<feature type="compositionally biased region" description="Basic residues" evidence="1">
    <location>
        <begin position="793"/>
        <end position="816"/>
    </location>
</feature>
<sequence>MRVGTIVKVDPTNASHRKEPRIYPAVYLFSDLHHPLGPASGFRHSVTCGKIGLFLPRWPVINPCEDAQTEGSDRRSPNGSPNSRPRHRQILSCRSVCLSLRWSPFESRLLRIPTVRARGTKGDDKATSLLGGAMTGVSLGVRSGSYGSLQQQTQNGSLFPSQLQPVTVRKPAKMSLSGSREKERIWVRICKFAGRRKVGMLLLLVVSVAVFSFISLFSKGLVSFIRCLSSNLYVVHDALAGTNFIVEISDEDASASSNSSMGFTDHVLSFVNPSKPTSDMDRPAFIAPKETNFDTSSSSVDESKRLDFHKGFTDYAQNIVIPERPLLNNDGPSLLPSKEPKVDTATRSTEKFGISHNSTQHSAMMLLSTPHPCETFSLPPPPADKKRTGPRPCPVCYVPVEQAVFVMPPSPSASPILKNLSYVLKDDLIANESNSGSVFGGHPSLQERTESFDIKESMRVHCGFAKGKKPGQGTGFDIDEADLLDMEKCHDVVVASAIFGNYDILQQPKNISDFAKKNACFYMFVDEETETYIKNSSGLVDVKRVGLWKVVVVQNLPYVDARRNGKFVSDMDLVPKLLLHRLFPNARFSLWIDGKLELVVDPYQVLERFLWRKNYTFAISRHYRRFDVFEEAEANRAAGKYDNASIDFQIEFYKKEGLTPYSSSKLPITSDVPEGCVIIKEHIPITNLFTCLWFNEVDRFTSRDQISFSTVRDKLMSQVNWTINMFLDCERRNFVVQAYHRDLLEQRKALIASVFPPPAAVTNEPPSKTIPETQPNGIARATPPSRKLPTKIPTRHGRDKRSSSRHHHPKIDRWKR</sequence>
<evidence type="ECO:0000259" key="3">
    <source>
        <dbReference type="Pfam" id="PF04765"/>
    </source>
</evidence>
<evidence type="ECO:0000313" key="5">
    <source>
        <dbReference type="Proteomes" id="UP000734854"/>
    </source>
</evidence>
<protein>
    <recommendedName>
        <fullName evidence="3">TOD1/MUCI70 glycosyltransferase-like domain-containing protein</fullName>
    </recommendedName>
</protein>
<evidence type="ECO:0000256" key="1">
    <source>
        <dbReference type="SAM" id="MobiDB-lite"/>
    </source>
</evidence>